<proteinExistence type="predicted"/>
<sequence length="370" mass="39994">MSLKTRIIGRKRGIQADVDSTKGEQYGVVVATRPLKTFDNKILFFANDTFGTDLNQNAGIGDSAGLIEIVYAENAGIATEWDTSAITGGARWDFASADQSFAGSVSIDGTSTINDNVMQLADASLFDLDGFSGLTIFIYITGWSNNGTKDITISGWNTSTSFIVGNSVNIGDFADTGSLNTWQEIFIPLSSMGLVSQSIDALRFTVIDTGGGPAPNFFLDNIQFESQLGGDNAGPTEFVVQPDLGTWLHITNLHIIMVDIYDSTVANGTMLSLPYDGFLGLGELQRGVQYQIINNGEIKFHAVIRKMFDFMQLPSAEITGQGSDGTNSWFTAKITFSTPLVLKSENLDKLSLTINDDLSLLLEFRTSVMA</sequence>
<gene>
    <name evidence="1" type="ORF">LCGC14_1271640</name>
</gene>
<accession>A0A0F9LJ03</accession>
<protein>
    <submittedName>
        <fullName evidence="1">Uncharacterized protein</fullName>
    </submittedName>
</protein>
<reference evidence="1" key="1">
    <citation type="journal article" date="2015" name="Nature">
        <title>Complex archaea that bridge the gap between prokaryotes and eukaryotes.</title>
        <authorList>
            <person name="Spang A."/>
            <person name="Saw J.H."/>
            <person name="Jorgensen S.L."/>
            <person name="Zaremba-Niedzwiedzka K."/>
            <person name="Martijn J."/>
            <person name="Lind A.E."/>
            <person name="van Eijk R."/>
            <person name="Schleper C."/>
            <person name="Guy L."/>
            <person name="Ettema T.J."/>
        </authorList>
    </citation>
    <scope>NUCLEOTIDE SEQUENCE</scope>
</reference>
<organism evidence="1">
    <name type="scientific">marine sediment metagenome</name>
    <dbReference type="NCBI Taxonomy" id="412755"/>
    <lineage>
        <taxon>unclassified sequences</taxon>
        <taxon>metagenomes</taxon>
        <taxon>ecological metagenomes</taxon>
    </lineage>
</organism>
<name>A0A0F9LJ03_9ZZZZ</name>
<dbReference type="EMBL" id="LAZR01007143">
    <property type="protein sequence ID" value="KKM87176.1"/>
    <property type="molecule type" value="Genomic_DNA"/>
</dbReference>
<comment type="caution">
    <text evidence="1">The sequence shown here is derived from an EMBL/GenBank/DDBJ whole genome shotgun (WGS) entry which is preliminary data.</text>
</comment>
<dbReference type="AlphaFoldDB" id="A0A0F9LJ03"/>
<evidence type="ECO:0000313" key="1">
    <source>
        <dbReference type="EMBL" id="KKM87176.1"/>
    </source>
</evidence>
<feature type="non-terminal residue" evidence="1">
    <location>
        <position position="370"/>
    </location>
</feature>